<name>A0A6H1Z8T7_9ZZZZ</name>
<protein>
    <submittedName>
        <fullName evidence="1">Uncharacterized protein</fullName>
    </submittedName>
</protein>
<sequence length="115" mass="13230">MNPDTGKFHPVLTEQEIEQQRGQLKERLMKLQRQAEVGQILQKEEPRPLIGEDVPEAGLHKGDSIPEGWPCFEIGETVPIKGFHFKLVKIEDDCLVLKMHSMTNAERRRRGCKTK</sequence>
<accession>A0A6H1Z8T7</accession>
<evidence type="ECO:0000313" key="1">
    <source>
        <dbReference type="EMBL" id="QJA43948.1"/>
    </source>
</evidence>
<organism evidence="1">
    <name type="scientific">viral metagenome</name>
    <dbReference type="NCBI Taxonomy" id="1070528"/>
    <lineage>
        <taxon>unclassified sequences</taxon>
        <taxon>metagenomes</taxon>
        <taxon>organismal metagenomes</taxon>
    </lineage>
</organism>
<gene>
    <name evidence="1" type="ORF">TM448A00064_0127</name>
    <name evidence="2" type="ORF">TM448B00061_0136</name>
</gene>
<dbReference type="EMBL" id="MT144588">
    <property type="protein sequence ID" value="QJH93516.1"/>
    <property type="molecule type" value="Genomic_DNA"/>
</dbReference>
<proteinExistence type="predicted"/>
<dbReference type="EMBL" id="MT143971">
    <property type="protein sequence ID" value="QJA43948.1"/>
    <property type="molecule type" value="Genomic_DNA"/>
</dbReference>
<reference evidence="1" key="1">
    <citation type="submission" date="2020-03" db="EMBL/GenBank/DDBJ databases">
        <title>The deep terrestrial virosphere.</title>
        <authorList>
            <person name="Holmfeldt K."/>
            <person name="Nilsson E."/>
            <person name="Simone D."/>
            <person name="Lopez-Fernandez M."/>
            <person name="Wu X."/>
            <person name="de Brujin I."/>
            <person name="Lundin D."/>
            <person name="Andersson A."/>
            <person name="Bertilsson S."/>
            <person name="Dopson M."/>
        </authorList>
    </citation>
    <scope>NUCLEOTIDE SEQUENCE</scope>
    <source>
        <strain evidence="1">TM448A00064</strain>
        <strain evidence="2">TM448B00061</strain>
    </source>
</reference>
<dbReference type="AlphaFoldDB" id="A0A6H1Z8T7"/>
<evidence type="ECO:0000313" key="2">
    <source>
        <dbReference type="EMBL" id="QJH93516.1"/>
    </source>
</evidence>